<keyword evidence="2" id="KW-1185">Reference proteome</keyword>
<reference evidence="1 2" key="1">
    <citation type="submission" date="2015-10" db="EMBL/GenBank/DDBJ databases">
        <title>Genomic differences between typical nodule nitrogen-fixing rhizobial strains and those coming from bean seeds.</title>
        <authorList>
            <person name="Peralta H."/>
            <person name="Aguilar-Vera A."/>
            <person name="Diaz R."/>
            <person name="Mora Y."/>
            <person name="Martinez-Batallar G."/>
            <person name="Salazar E."/>
            <person name="Vargas-Lagunas C."/>
            <person name="Encarnacion S."/>
            <person name="Girard L."/>
            <person name="Mora J."/>
        </authorList>
    </citation>
    <scope>NUCLEOTIDE SEQUENCE [LARGE SCALE GENOMIC DNA]</scope>
    <source>
        <strain evidence="1 2">CFNEI 73</strain>
    </source>
</reference>
<proteinExistence type="predicted"/>
<name>A0A1L3LQA6_9HYPH</name>
<dbReference type="AlphaFoldDB" id="A0A1L3LQA6"/>
<protein>
    <submittedName>
        <fullName evidence="1">Uncharacterized protein</fullName>
    </submittedName>
</protein>
<dbReference type="RefSeq" id="WP_037388497.1">
    <property type="nucleotide sequence ID" value="NZ_CP013107.1"/>
</dbReference>
<sequence>MDKLRYLVRNRDGATVVEYGLVAALISVALLIGLQNFSNELLNVLNLIAGAIEGSWT</sequence>
<accession>A0A1L3LQA6</accession>
<evidence type="ECO:0000313" key="1">
    <source>
        <dbReference type="EMBL" id="APG92259.1"/>
    </source>
</evidence>
<dbReference type="KEGG" id="same:SAMCFNEI73_Ch2993"/>
<evidence type="ECO:0000313" key="2">
    <source>
        <dbReference type="Proteomes" id="UP000182306"/>
    </source>
</evidence>
<dbReference type="EMBL" id="CP013107">
    <property type="protein sequence ID" value="APG92259.1"/>
    <property type="molecule type" value="Genomic_DNA"/>
</dbReference>
<gene>
    <name evidence="1" type="ORF">SAMCFNEI73_Ch2993</name>
</gene>
<dbReference type="STRING" id="194963.SAMCFNEI73_Ch2993"/>
<organism evidence="1 2">
    <name type="scientific">Sinorhizobium americanum</name>
    <dbReference type="NCBI Taxonomy" id="194963"/>
    <lineage>
        <taxon>Bacteria</taxon>
        <taxon>Pseudomonadati</taxon>
        <taxon>Pseudomonadota</taxon>
        <taxon>Alphaproteobacteria</taxon>
        <taxon>Hyphomicrobiales</taxon>
        <taxon>Rhizobiaceae</taxon>
        <taxon>Sinorhizobium/Ensifer group</taxon>
        <taxon>Sinorhizobium</taxon>
    </lineage>
</organism>
<dbReference type="InterPro" id="IPR007047">
    <property type="entry name" value="Flp_Fap"/>
</dbReference>
<dbReference type="Proteomes" id="UP000182306">
    <property type="component" value="Chromosome"/>
</dbReference>
<dbReference type="Pfam" id="PF04964">
    <property type="entry name" value="Flp_Fap"/>
    <property type="match status" value="1"/>
</dbReference>